<dbReference type="SUPFAM" id="SSF88713">
    <property type="entry name" value="Glycoside hydrolase/deacetylase"/>
    <property type="match status" value="1"/>
</dbReference>
<name>A0ABD2QGQ6_9PLAT</name>
<dbReference type="Gene3D" id="1.20.1270.50">
    <property type="entry name" value="Glycoside hydrolase family 38, central domain"/>
    <property type="match status" value="2"/>
</dbReference>
<keyword evidence="3" id="KW-0175">Coiled coil</keyword>
<dbReference type="InterPro" id="IPR050843">
    <property type="entry name" value="Glycosyl_Hydrlase_38"/>
</dbReference>
<protein>
    <submittedName>
        <fullName evidence="5">Mannosidase, alpha, class 2B, member</fullName>
    </submittedName>
</protein>
<evidence type="ECO:0000313" key="6">
    <source>
        <dbReference type="Proteomes" id="UP001626550"/>
    </source>
</evidence>
<dbReference type="PANTHER" id="PTHR11607:SF3">
    <property type="entry name" value="LYSOSOMAL ALPHA-MANNOSIDASE"/>
    <property type="match status" value="1"/>
</dbReference>
<proteinExistence type="predicted"/>
<dbReference type="GO" id="GO:0016798">
    <property type="term" value="F:hydrolase activity, acting on glycosyl bonds"/>
    <property type="evidence" value="ECO:0007669"/>
    <property type="project" value="UniProtKB-KW"/>
</dbReference>
<organism evidence="5 6">
    <name type="scientific">Cichlidogyrus casuarinus</name>
    <dbReference type="NCBI Taxonomy" id="1844966"/>
    <lineage>
        <taxon>Eukaryota</taxon>
        <taxon>Metazoa</taxon>
        <taxon>Spiralia</taxon>
        <taxon>Lophotrochozoa</taxon>
        <taxon>Platyhelminthes</taxon>
        <taxon>Monogenea</taxon>
        <taxon>Monopisthocotylea</taxon>
        <taxon>Dactylogyridea</taxon>
        <taxon>Ancyrocephalidae</taxon>
        <taxon>Cichlidogyrus</taxon>
    </lineage>
</organism>
<dbReference type="FunFam" id="1.20.1270.50:FF:000002">
    <property type="entry name" value="Alpha-mannosidase"/>
    <property type="match status" value="1"/>
</dbReference>
<gene>
    <name evidence="5" type="primary">MAN2B1</name>
    <name evidence="5" type="ORF">Ciccas_002757</name>
</gene>
<evidence type="ECO:0000256" key="1">
    <source>
        <dbReference type="ARBA" id="ARBA00022801"/>
    </source>
</evidence>
<dbReference type="InterPro" id="IPR000602">
    <property type="entry name" value="Glyco_hydro_38_N"/>
</dbReference>
<sequence length="346" mass="39703">MLQNSLGFGTIELKSGIVTQDLFGECGRPRVAWQIDPFGHSRDQARIFRDAGFDGVYFQRMDYREKQYRRQQQALELLWLTDPQARVNASRPNSHSFFTGIFYDSYCYPATFCLDELCQDEVFVDDSKSSESNAKLRTQSFISYLNGMANSFATENVIVPMGCDFTYQNAHKNFHSTDVLIKFANQLYDQGKSRYKLVYSTPDCYTLAVNKAFNRRGQIPQKDGDFFPYASEGDRYWTGFYTSRPTFKYYVRKSSNELRLCEQVHFSESAALLASTHRLQSQMNFAPSAELQRQVDEARQKLQANNDAIDALRKTVGLSLHHDAITGTAKQQVAFDYVKTLRQAGK</sequence>
<dbReference type="PANTHER" id="PTHR11607">
    <property type="entry name" value="ALPHA-MANNOSIDASE"/>
    <property type="match status" value="1"/>
</dbReference>
<keyword evidence="6" id="KW-1185">Reference proteome</keyword>
<dbReference type="InterPro" id="IPR011330">
    <property type="entry name" value="Glyco_hydro/deAcase_b/a-brl"/>
</dbReference>
<dbReference type="InterPro" id="IPR037094">
    <property type="entry name" value="Glyco_hydro_38_cen_sf"/>
</dbReference>
<dbReference type="SUPFAM" id="SSF88688">
    <property type="entry name" value="Families 57/38 glycoside transferase middle domain"/>
    <property type="match status" value="1"/>
</dbReference>
<dbReference type="Gene3D" id="3.20.110.10">
    <property type="entry name" value="Glycoside hydrolase 38, N terminal domain"/>
    <property type="match status" value="1"/>
</dbReference>
<feature type="domain" description="Glycoside hydrolase family 38 central" evidence="4">
    <location>
        <begin position="235"/>
        <end position="341"/>
    </location>
</feature>
<feature type="coiled-coil region" evidence="3">
    <location>
        <begin position="288"/>
        <end position="315"/>
    </location>
</feature>
<dbReference type="InterPro" id="IPR015341">
    <property type="entry name" value="Glyco_hydro_38_cen"/>
</dbReference>
<evidence type="ECO:0000259" key="4">
    <source>
        <dbReference type="SMART" id="SM00872"/>
    </source>
</evidence>
<evidence type="ECO:0000256" key="2">
    <source>
        <dbReference type="ARBA" id="ARBA00023295"/>
    </source>
</evidence>
<dbReference type="SMART" id="SM00872">
    <property type="entry name" value="Alpha-mann_mid"/>
    <property type="match status" value="1"/>
</dbReference>
<dbReference type="AlphaFoldDB" id="A0ABD2QGQ6"/>
<dbReference type="Proteomes" id="UP001626550">
    <property type="component" value="Unassembled WGS sequence"/>
</dbReference>
<evidence type="ECO:0000256" key="3">
    <source>
        <dbReference type="SAM" id="Coils"/>
    </source>
</evidence>
<dbReference type="InterPro" id="IPR028995">
    <property type="entry name" value="Glyco_hydro_57/38_cen_sf"/>
</dbReference>
<evidence type="ECO:0000313" key="5">
    <source>
        <dbReference type="EMBL" id="KAL3318583.1"/>
    </source>
</evidence>
<keyword evidence="1" id="KW-0378">Hydrolase</keyword>
<reference evidence="5 6" key="1">
    <citation type="submission" date="2024-11" db="EMBL/GenBank/DDBJ databases">
        <title>Adaptive evolution of stress response genes in parasites aligns with host niche diversity.</title>
        <authorList>
            <person name="Hahn C."/>
            <person name="Resl P."/>
        </authorList>
    </citation>
    <scope>NUCLEOTIDE SEQUENCE [LARGE SCALE GENOMIC DNA]</scope>
    <source>
        <strain evidence="5">EGGRZ-B1_66</strain>
        <tissue evidence="5">Body</tissue>
    </source>
</reference>
<dbReference type="InterPro" id="IPR027291">
    <property type="entry name" value="Glyco_hydro_38_N_sf"/>
</dbReference>
<dbReference type="EMBL" id="JBJKFK010000227">
    <property type="protein sequence ID" value="KAL3318583.1"/>
    <property type="molecule type" value="Genomic_DNA"/>
</dbReference>
<accession>A0ABD2QGQ6</accession>
<dbReference type="Pfam" id="PF09261">
    <property type="entry name" value="Alpha-mann_mid"/>
    <property type="match status" value="1"/>
</dbReference>
<keyword evidence="2" id="KW-0326">Glycosidase</keyword>
<dbReference type="Pfam" id="PF01074">
    <property type="entry name" value="Glyco_hydro_38N"/>
    <property type="match status" value="1"/>
</dbReference>
<comment type="caution">
    <text evidence="5">The sequence shown here is derived from an EMBL/GenBank/DDBJ whole genome shotgun (WGS) entry which is preliminary data.</text>
</comment>